<dbReference type="CDD" id="cd22997">
    <property type="entry name" value="GT_LH"/>
    <property type="match status" value="1"/>
</dbReference>
<feature type="domain" description="Glycosyl transferase family 25" evidence="1">
    <location>
        <begin position="4"/>
        <end position="174"/>
    </location>
</feature>
<accession>A0A6C0FA76</accession>
<dbReference type="AlphaFoldDB" id="A0A6C0FA76"/>
<dbReference type="PANTHER" id="PTHR10730">
    <property type="entry name" value="PROCOLLAGEN-LYSINE,2-OXOGLUTARATE 5-DIOXYGENASE/GLYCOSYLTRANSFERASE 25 FAMILY MEMBER"/>
    <property type="match status" value="1"/>
</dbReference>
<organism evidence="3">
    <name type="scientific">viral metagenome</name>
    <dbReference type="NCBI Taxonomy" id="1070528"/>
    <lineage>
        <taxon>unclassified sequences</taxon>
        <taxon>metagenomes</taxon>
        <taxon>organismal metagenomes</taxon>
    </lineage>
</organism>
<sequence length="733" mass="85917">MERMFKIYIINLKHKTTLKKEMVEKLSKLSIDYEFFEAIYGRDLDDKYYLENEIKMDPLFRNSYMNSCITTGEIGCSLSHYFVWKRAFEEGIQYPIILEDDANLGNNFEKVCLDIIKNKPDFDMVYLGRKTFGDDHGTHMELDNSYNLMNPTFSYWTVGYMLSLNGVEKLVNSGFLQNLITVDEFLPMLYLNTYSLYCNKSRYNINKFDVYAIHPSVVNPKPNTFLSSETEAQPFYSLKYENNFYNNVLQAVTVGTDPVDGYHRYVESTGVYGIPYVCLGFGKPWCGNDMAKGAGGGHKVVLLKQYLEKFDDNDDRLLIFTDCYDVVFCVSPDKIIDKFNEMKTRDKFDILISSEAHIWPDKSLEPQFPDVGTPYKFLNSGGFMGSIRDIKRMIQPHIESYDDDQYYYQIQYLKSVKKETELVIKLDAKAEIFQTLSSHFYYIDIDFGRSSIKNSLTNSEPLVIHGNGGPKSKMFFDKLCNYLNLRYRHVYGYKDYHSKLDKLTNIEENNYPTIYANIIVDKKEFLNNITNLFQQNYPKNKIVYHVLNITGESLEAEINNLQKEHNVFIYLTNSTKDSSTLRTYYISLLSKLGNFYDYLFMGHIRHVIQEMNWFKKAITSNLHVVAPMLKGNSNNLMSNFWGEIDSNSGFYARSWDYMNLINNYYKGYWNVPYISGSLLINKNKRDYIIKAISNEHIKSHEEQNFDMFFCRCLQLRGIFMFITNYENYGYITE</sequence>
<reference evidence="3" key="1">
    <citation type="journal article" date="2020" name="Nature">
        <title>Giant virus diversity and host interactions through global metagenomics.</title>
        <authorList>
            <person name="Schulz F."/>
            <person name="Roux S."/>
            <person name="Paez-Espino D."/>
            <person name="Jungbluth S."/>
            <person name="Walsh D.A."/>
            <person name="Denef V.J."/>
            <person name="McMahon K.D."/>
            <person name="Konstantinidis K.T."/>
            <person name="Eloe-Fadrosh E.A."/>
            <person name="Kyrpides N.C."/>
            <person name="Woyke T."/>
        </authorList>
    </citation>
    <scope>NUCLEOTIDE SEQUENCE</scope>
    <source>
        <strain evidence="3">GVMAG-S-ERX556049-19</strain>
    </source>
</reference>
<evidence type="ECO:0000259" key="2">
    <source>
        <dbReference type="Pfam" id="PF25342"/>
    </source>
</evidence>
<feature type="domain" description="PLOD1-3-like GT" evidence="2">
    <location>
        <begin position="247"/>
        <end position="488"/>
    </location>
</feature>
<dbReference type="Pfam" id="PF01755">
    <property type="entry name" value="Glyco_transf_25"/>
    <property type="match status" value="1"/>
</dbReference>
<dbReference type="InterPro" id="IPR002654">
    <property type="entry name" value="Glyco_trans_25"/>
</dbReference>
<dbReference type="GO" id="GO:0050211">
    <property type="term" value="F:procollagen galactosyltransferase activity"/>
    <property type="evidence" value="ECO:0007669"/>
    <property type="project" value="TreeGrafter"/>
</dbReference>
<dbReference type="Pfam" id="PF25342">
    <property type="entry name" value="GT_PLOD"/>
    <property type="match status" value="1"/>
</dbReference>
<evidence type="ECO:0000259" key="1">
    <source>
        <dbReference type="Pfam" id="PF01755"/>
    </source>
</evidence>
<proteinExistence type="predicted"/>
<name>A0A6C0FA76_9ZZZZ</name>
<protein>
    <recommendedName>
        <fullName evidence="4">Glycosyltransferase</fullName>
    </recommendedName>
</protein>
<dbReference type="CDD" id="cd06532">
    <property type="entry name" value="Glyco_transf_25"/>
    <property type="match status" value="1"/>
</dbReference>
<evidence type="ECO:0008006" key="4">
    <source>
        <dbReference type="Google" id="ProtNLM"/>
    </source>
</evidence>
<dbReference type="InterPro" id="IPR050757">
    <property type="entry name" value="Collagen_mod_GT25"/>
</dbReference>
<evidence type="ECO:0000313" key="3">
    <source>
        <dbReference type="EMBL" id="QHT37751.1"/>
    </source>
</evidence>
<dbReference type="EMBL" id="MN738820">
    <property type="protein sequence ID" value="QHT37751.1"/>
    <property type="molecule type" value="Genomic_DNA"/>
</dbReference>
<dbReference type="PANTHER" id="PTHR10730:SF45">
    <property type="entry name" value="PROCOLLAGEN-LYSINE,2-OXOGLUTARATE 5-DIOXYGENASE"/>
    <property type="match status" value="1"/>
</dbReference>
<dbReference type="InterPro" id="IPR057589">
    <property type="entry name" value="GT_PLOD"/>
</dbReference>